<gene>
    <name evidence="1" type="ORF">BS1321_21260</name>
</gene>
<sequence>MFSPQKIIFDNIFIFYTYFNKIGDFHIFIFSKVGRILHLLSVFFQILSKSLMTVVEEKKLGIKMGKKPLRDNIHKIRQNVYIVHQPIQC</sequence>
<name>A0A223ELU8_9BACI</name>
<reference evidence="1 2" key="1">
    <citation type="submission" date="2016-10" db="EMBL/GenBank/DDBJ databases">
        <title>The whole genome sequencing and assembly of Bacillus simplex DSM 1321 strain.</title>
        <authorList>
            <person name="Park M.-K."/>
            <person name="Lee Y.-J."/>
            <person name="Yi H."/>
            <person name="Bahn Y.-S."/>
            <person name="Kim J.F."/>
            <person name="Lee D.-W."/>
        </authorList>
    </citation>
    <scope>NUCLEOTIDE SEQUENCE [LARGE SCALE GENOMIC DNA]</scope>
    <source>
        <strain evidence="1 2">DSM 1321</strain>
    </source>
</reference>
<protein>
    <submittedName>
        <fullName evidence="1">Uncharacterized protein</fullName>
    </submittedName>
</protein>
<organism evidence="1 2">
    <name type="scientific">Peribacillus simplex NBRC 15720 = DSM 1321</name>
    <dbReference type="NCBI Taxonomy" id="1349754"/>
    <lineage>
        <taxon>Bacteria</taxon>
        <taxon>Bacillati</taxon>
        <taxon>Bacillota</taxon>
        <taxon>Bacilli</taxon>
        <taxon>Bacillales</taxon>
        <taxon>Bacillaceae</taxon>
        <taxon>Peribacillus</taxon>
    </lineage>
</organism>
<proteinExistence type="predicted"/>
<evidence type="ECO:0000313" key="1">
    <source>
        <dbReference type="EMBL" id="ASS96218.1"/>
    </source>
</evidence>
<dbReference type="EMBL" id="CP017704">
    <property type="protein sequence ID" value="ASS96218.1"/>
    <property type="molecule type" value="Genomic_DNA"/>
</dbReference>
<evidence type="ECO:0000313" key="2">
    <source>
        <dbReference type="Proteomes" id="UP000214618"/>
    </source>
</evidence>
<dbReference type="AlphaFoldDB" id="A0A223ELU8"/>
<dbReference type="Proteomes" id="UP000214618">
    <property type="component" value="Chromosome"/>
</dbReference>
<accession>A0A223ELU8</accession>